<feature type="compositionally biased region" description="Basic residues" evidence="1">
    <location>
        <begin position="373"/>
        <end position="384"/>
    </location>
</feature>
<dbReference type="GO" id="GO:0035361">
    <property type="term" value="C:Cul8-RING ubiquitin ligase complex"/>
    <property type="evidence" value="ECO:0007669"/>
    <property type="project" value="TreeGrafter"/>
</dbReference>
<keyword evidence="3" id="KW-1185">Reference proteome</keyword>
<dbReference type="GO" id="GO:0000724">
    <property type="term" value="P:double-strand break repair via homologous recombination"/>
    <property type="evidence" value="ECO:0007669"/>
    <property type="project" value="TreeGrafter"/>
</dbReference>
<feature type="compositionally biased region" description="Basic residues" evidence="1">
    <location>
        <begin position="393"/>
        <end position="403"/>
    </location>
</feature>
<dbReference type="Pfam" id="PF09462">
    <property type="entry name" value="Mus7"/>
    <property type="match status" value="1"/>
</dbReference>
<organism evidence="2 3">
    <name type="scientific">Torulaspora globosa</name>
    <dbReference type="NCBI Taxonomy" id="48254"/>
    <lineage>
        <taxon>Eukaryota</taxon>
        <taxon>Fungi</taxon>
        <taxon>Dikarya</taxon>
        <taxon>Ascomycota</taxon>
        <taxon>Saccharomycotina</taxon>
        <taxon>Saccharomycetes</taxon>
        <taxon>Saccharomycetales</taxon>
        <taxon>Saccharomycetaceae</taxon>
        <taxon>Torulaspora</taxon>
    </lineage>
</organism>
<evidence type="ECO:0000256" key="1">
    <source>
        <dbReference type="SAM" id="MobiDB-lite"/>
    </source>
</evidence>
<dbReference type="OrthoDB" id="4068315at2759"/>
<sequence length="1403" mass="160368">MSLDECSSSVVGDSEGDGSLEEVIFSAHDQLKSEEEVKTSSVENGRSVEPRECDGVVTLETSLCDQEALQWDRDGFEGRRPYLRKRKAIQKLPYSLDRIRHRELLQGIDISSFDAISEEVILPERVLTEEVKKSEPVADEIDEWVAPGSDSSVTDDDPGISGSVVDCEATEGHSRDEDNNRIVFRGKVVDVERGYRGILPKVAWEKSMKRVSRSTTKRRRLERENRKGVAKRKTLSSRQSNQDLELINDLIVPDDEVVEMSNDVVDEYASRSVRLMDDMNELQKMSSYYQDKYGDETSSTSSLEVQETWVADQSRRKSPEIISFRTISDVIDIKTDSDSPIDDNIAAEEDNRMTIDRMLIKRPVSSKLPRLTRSTKPRNRFNRNSKREGSTKRQVKVVKKRIRRETPNTNGNANASAEHNIETSRNANTRLSEDTKGKDEVPAKKKTKESFFGILPKQHSDLSRSVNKFTTVVERLGRYYALSPTNQSGIGSENPIDELPFEQQSKGDLCLSTAIDALLLGKGVEMPDVIKIKIADRQFTLSKLRGNHIDRDITEIFDHIIHQGVTDKELVEVSESLTAFLLHLNNKGAYEPVSKFHKEFRSKVNSLRQSVKTIHFYQIAACQLMLLEIAKYSSVSNSFQNEIKSAILDHIVAFFKLLAISQEQLSNTDQHYLIKAYDILAVVIFILDAKEVLWQHLEKEVFPAALAFILVDVFPIKQAHWGILKFDSGYEAMTQTLAFIHYCMSEHEWQLTTSVILLIERLLRRRRFEDFQEEKEASDSNSVVYSKGQVPTSGTIFNKHLLLLRSIKLTKVFIEKIMPMGEISSNDSVSVLINRLNLLIYLSEHSDLNSEKRLADLVRPLIRDDYLATRDDKTLQRICQSLLNGLLSLLEINCHKRLPFKAKIFLPIFDALIGKKDTTKAIFIRFLERLKQTCGSLDKSTSAFLKTIYPCFSVLCEQQDRSKETQIMLQIYLKNLEALGPTWVHANLFQTVQKFIQISNTWVGHYCTIGKFLIDHNMMTWWSFFVYNNIKSDFTGRLEFDLKVAQLCDSQSFGLIKRSLFEIATASFFQNESILFFKFIRNLIDRETGTKSVSDFRSIIDSTFRLLRPFVSVLSKLSYNDLIFNLIAQVRELYQKNAITKNYATKIIELFNSDFVDEIKNCHDFLALKRELGISNEETDKSSFRDVLKLCADPISQASFIESGLIHATITSDEISSYLGKLKSLFVFPVLVNPFQFFVSLIEAHLTGGKQDKFLHIKIGIAAYYLRLINEVLIAKFRQVTADEFIEQCRLFKLICQRLPLKSLSKVSGNRAYAYESVRFQIIILQIAQGFSEYDVLLSLSKIFLEGSLEDNANEVNSLSKKIDQLVIETAGQTLHVDFDEPKPDYAKLENLISLRETRRAPL</sequence>
<dbReference type="InterPro" id="IPR019021">
    <property type="entry name" value="Mms22"/>
</dbReference>
<feature type="compositionally biased region" description="Basic and acidic residues" evidence="1">
    <location>
        <begin position="431"/>
        <end position="443"/>
    </location>
</feature>
<evidence type="ECO:0000313" key="3">
    <source>
        <dbReference type="Proteomes" id="UP000510647"/>
    </source>
</evidence>
<protein>
    <submittedName>
        <fullName evidence="2">Uncharacterized protein</fullName>
    </submittedName>
</protein>
<dbReference type="GO" id="GO:0031297">
    <property type="term" value="P:replication fork processing"/>
    <property type="evidence" value="ECO:0007669"/>
    <property type="project" value="InterPro"/>
</dbReference>
<gene>
    <name evidence="2" type="ORF">HG537_0D04670</name>
</gene>
<name>A0A7H9HUP8_9SACH</name>
<dbReference type="PANTHER" id="PTHR28122">
    <property type="entry name" value="E3 UBIQUITIN-PROTEIN LIGASE SUBSTRATE RECEPTOR MMS22"/>
    <property type="match status" value="1"/>
</dbReference>
<feature type="compositionally biased region" description="Polar residues" evidence="1">
    <location>
        <begin position="407"/>
        <end position="430"/>
    </location>
</feature>
<dbReference type="PANTHER" id="PTHR28122:SF1">
    <property type="entry name" value="E3 UBIQUITIN-PROTEIN LIGASE SUBSTRATE RECEPTOR MMS22"/>
    <property type="match status" value="1"/>
</dbReference>
<reference evidence="2 3" key="1">
    <citation type="submission" date="2020-06" db="EMBL/GenBank/DDBJ databases">
        <title>The yeast mating-type switching endonuclease HO is a domesticated member of an unorthodox homing genetic element family.</title>
        <authorList>
            <person name="Coughlan A.Y."/>
            <person name="Lombardi L."/>
            <person name="Braun-Galleani S."/>
            <person name="Martos A.R."/>
            <person name="Galeote V."/>
            <person name="Bigey F."/>
            <person name="Dequin S."/>
            <person name="Byrne K.P."/>
            <person name="Wolfe K.H."/>
        </authorList>
    </citation>
    <scope>NUCLEOTIDE SEQUENCE [LARGE SCALE GENOMIC DNA]</scope>
    <source>
        <strain evidence="2 3">CBS2947</strain>
    </source>
</reference>
<feature type="region of interest" description="Disordered" evidence="1">
    <location>
        <begin position="366"/>
        <end position="444"/>
    </location>
</feature>
<evidence type="ECO:0000313" key="2">
    <source>
        <dbReference type="EMBL" id="QLQ80467.1"/>
    </source>
</evidence>
<accession>A0A7H9HUP8</accession>
<dbReference type="GO" id="GO:0005634">
    <property type="term" value="C:nucleus"/>
    <property type="evidence" value="ECO:0007669"/>
    <property type="project" value="InterPro"/>
</dbReference>
<dbReference type="Proteomes" id="UP000510647">
    <property type="component" value="Chromosome 4"/>
</dbReference>
<feature type="region of interest" description="Disordered" evidence="1">
    <location>
        <begin position="213"/>
        <end position="238"/>
    </location>
</feature>
<proteinExistence type="predicted"/>
<dbReference type="EMBL" id="CP059270">
    <property type="protein sequence ID" value="QLQ80467.1"/>
    <property type="molecule type" value="Genomic_DNA"/>
</dbReference>